<dbReference type="GO" id="GO:0043023">
    <property type="term" value="F:ribosomal large subunit binding"/>
    <property type="evidence" value="ECO:0007669"/>
    <property type="project" value="TreeGrafter"/>
</dbReference>
<dbReference type="Pfam" id="PF05833">
    <property type="entry name" value="NFACT_N"/>
    <property type="match status" value="1"/>
</dbReference>
<feature type="compositionally biased region" description="Polar residues" evidence="7">
    <location>
        <begin position="702"/>
        <end position="726"/>
    </location>
</feature>
<feature type="domain" description="NFACT protein C-terminal" evidence="9">
    <location>
        <begin position="937"/>
        <end position="1040"/>
    </location>
</feature>
<feature type="compositionally biased region" description="Low complexity" evidence="7">
    <location>
        <begin position="467"/>
        <end position="476"/>
    </location>
</feature>
<evidence type="ECO:0000256" key="6">
    <source>
        <dbReference type="ARBA" id="ARBA00023242"/>
    </source>
</evidence>
<evidence type="ECO:0000256" key="4">
    <source>
        <dbReference type="ARBA" id="ARBA00022490"/>
    </source>
</evidence>
<evidence type="ECO:0000256" key="2">
    <source>
        <dbReference type="ARBA" id="ARBA00004496"/>
    </source>
</evidence>
<dbReference type="GO" id="GO:0005737">
    <property type="term" value="C:cytoplasm"/>
    <property type="evidence" value="ECO:0007669"/>
    <property type="project" value="UniProtKB-SubCell"/>
</dbReference>
<feature type="region of interest" description="Disordered" evidence="7">
    <location>
        <begin position="422"/>
        <end position="483"/>
    </location>
</feature>
<evidence type="ECO:0000259" key="8">
    <source>
        <dbReference type="Pfam" id="PF05670"/>
    </source>
</evidence>
<evidence type="ECO:0000313" key="11">
    <source>
        <dbReference type="Proteomes" id="UP001151582"/>
    </source>
</evidence>
<dbReference type="PANTHER" id="PTHR15239:SF6">
    <property type="entry name" value="RIBOSOME QUALITY CONTROL COMPLEX SUBUNIT NEMF"/>
    <property type="match status" value="1"/>
</dbReference>
<evidence type="ECO:0000256" key="7">
    <source>
        <dbReference type="SAM" id="MobiDB-lite"/>
    </source>
</evidence>
<dbReference type="Gene3D" id="2.30.310.10">
    <property type="entry name" value="ibrinogen binding protein from staphylococcus aureus domain"/>
    <property type="match status" value="1"/>
</dbReference>
<organism evidence="10 11">
    <name type="scientific">Dimargaris verticillata</name>
    <dbReference type="NCBI Taxonomy" id="2761393"/>
    <lineage>
        <taxon>Eukaryota</taxon>
        <taxon>Fungi</taxon>
        <taxon>Fungi incertae sedis</taxon>
        <taxon>Zoopagomycota</taxon>
        <taxon>Kickxellomycotina</taxon>
        <taxon>Dimargaritomycetes</taxon>
        <taxon>Dimargaritales</taxon>
        <taxon>Dimargaritaceae</taxon>
        <taxon>Dimargaris</taxon>
    </lineage>
</organism>
<dbReference type="GO" id="GO:1990116">
    <property type="term" value="P:ribosome-associated ubiquitin-dependent protein catabolic process"/>
    <property type="evidence" value="ECO:0007669"/>
    <property type="project" value="TreeGrafter"/>
</dbReference>
<gene>
    <name evidence="10" type="ORF">H4R34_001376</name>
</gene>
<dbReference type="Pfam" id="PF11923">
    <property type="entry name" value="NFACT-C"/>
    <property type="match status" value="1"/>
</dbReference>
<keyword evidence="6" id="KW-0539">Nucleus</keyword>
<dbReference type="GO" id="GO:0005634">
    <property type="term" value="C:nucleus"/>
    <property type="evidence" value="ECO:0007669"/>
    <property type="project" value="UniProtKB-SubCell"/>
</dbReference>
<evidence type="ECO:0000256" key="1">
    <source>
        <dbReference type="ARBA" id="ARBA00004123"/>
    </source>
</evidence>
<comment type="similarity">
    <text evidence="3">Belongs to the NEMF family.</text>
</comment>
<dbReference type="OrthoDB" id="207084at2759"/>
<dbReference type="GO" id="GO:0072344">
    <property type="term" value="P:rescue of stalled ribosome"/>
    <property type="evidence" value="ECO:0007669"/>
    <property type="project" value="TreeGrafter"/>
</dbReference>
<dbReference type="AlphaFoldDB" id="A0A9W8B5M3"/>
<comment type="caution">
    <text evidence="10">The sequence shown here is derived from an EMBL/GenBank/DDBJ whole genome shotgun (WGS) entry which is preliminary data.</text>
</comment>
<proteinExistence type="inferred from homology"/>
<feature type="region of interest" description="Disordered" evidence="7">
    <location>
        <begin position="698"/>
        <end position="728"/>
    </location>
</feature>
<dbReference type="InterPro" id="IPR051608">
    <property type="entry name" value="RQC_Subunit_NEMF"/>
</dbReference>
<dbReference type="Proteomes" id="UP001151582">
    <property type="component" value="Unassembled WGS sequence"/>
</dbReference>
<dbReference type="GO" id="GO:1990112">
    <property type="term" value="C:RQC complex"/>
    <property type="evidence" value="ECO:0007669"/>
    <property type="project" value="TreeGrafter"/>
</dbReference>
<dbReference type="GO" id="GO:0000049">
    <property type="term" value="F:tRNA binding"/>
    <property type="evidence" value="ECO:0007669"/>
    <property type="project" value="TreeGrafter"/>
</dbReference>
<keyword evidence="5" id="KW-0175">Coiled coil</keyword>
<dbReference type="InterPro" id="IPR008532">
    <property type="entry name" value="NFACT_RNA-bd"/>
</dbReference>
<feature type="region of interest" description="Disordered" evidence="7">
    <location>
        <begin position="814"/>
        <end position="842"/>
    </location>
</feature>
<feature type="compositionally biased region" description="Acidic residues" evidence="7">
    <location>
        <begin position="441"/>
        <end position="456"/>
    </location>
</feature>
<feature type="domain" description="NFACT RNA-binding" evidence="8">
    <location>
        <begin position="556"/>
        <end position="665"/>
    </location>
</feature>
<dbReference type="EMBL" id="JANBQB010000062">
    <property type="protein sequence ID" value="KAJ1983292.1"/>
    <property type="molecule type" value="Genomic_DNA"/>
</dbReference>
<evidence type="ECO:0008006" key="12">
    <source>
        <dbReference type="Google" id="ProtNLM"/>
    </source>
</evidence>
<evidence type="ECO:0000313" key="10">
    <source>
        <dbReference type="EMBL" id="KAJ1983292.1"/>
    </source>
</evidence>
<accession>A0A9W8B5M3</accession>
<dbReference type="PANTHER" id="PTHR15239">
    <property type="entry name" value="NUCLEAR EXPORT MEDIATOR FACTOR NEMF"/>
    <property type="match status" value="1"/>
</dbReference>
<dbReference type="FunFam" id="2.30.310.10:FF:000001">
    <property type="entry name" value="Nuclear export mediator factor Nemf"/>
    <property type="match status" value="1"/>
</dbReference>
<dbReference type="InterPro" id="IPR021846">
    <property type="entry name" value="NFACT-C"/>
</dbReference>
<reference evidence="10" key="1">
    <citation type="submission" date="2022-07" db="EMBL/GenBank/DDBJ databases">
        <title>Phylogenomic reconstructions and comparative analyses of Kickxellomycotina fungi.</title>
        <authorList>
            <person name="Reynolds N.K."/>
            <person name="Stajich J.E."/>
            <person name="Barry K."/>
            <person name="Grigoriev I.V."/>
            <person name="Crous P."/>
            <person name="Smith M.E."/>
        </authorList>
    </citation>
    <scope>NUCLEOTIDE SEQUENCE</scope>
    <source>
        <strain evidence="10">RSA 567</strain>
    </source>
</reference>
<evidence type="ECO:0000256" key="3">
    <source>
        <dbReference type="ARBA" id="ARBA00008318"/>
    </source>
</evidence>
<evidence type="ECO:0000259" key="9">
    <source>
        <dbReference type="Pfam" id="PF11923"/>
    </source>
</evidence>
<evidence type="ECO:0000256" key="5">
    <source>
        <dbReference type="ARBA" id="ARBA00023054"/>
    </source>
</evidence>
<keyword evidence="11" id="KW-1185">Reference proteome</keyword>
<protein>
    <recommendedName>
        <fullName evidence="12">Fibronectin-binding protein A N-terminus-domain-containing protein</fullName>
    </recommendedName>
</protein>
<keyword evidence="4" id="KW-0963">Cytoplasm</keyword>
<comment type="subcellular location">
    <subcellularLocation>
        <location evidence="2">Cytoplasm</location>
    </subcellularLocation>
    <subcellularLocation>
        <location evidence="1">Nucleus</location>
    </subcellularLocation>
</comment>
<feature type="compositionally biased region" description="Polar residues" evidence="7">
    <location>
        <begin position="825"/>
        <end position="842"/>
    </location>
</feature>
<name>A0A9W8B5M3_9FUNG</name>
<dbReference type="Pfam" id="PF05670">
    <property type="entry name" value="NFACT-R_1"/>
    <property type="match status" value="1"/>
</dbReference>
<sequence length="1056" mass="116271">MKQRFSALDVCASVTDLQARVVGLRLQNIYDVTSRTYLLKFSKPQSKDFLLIESGIRLHTTEFTREKANMPSNFCIKLRKHLRTRRLTGVTQLGLDRIVDFEFAGGDHVPTYHLITEFYASGNIILTDSEYCILALLRVVKPNEDTRIAVGQTYDIRQFAREFEPMTADRLITALCSAGPKDGLKKVINTHTAYGPALIEHVLCRANLEPALKVATQFDTAPESPQFTRLLAELTEADRLIHTLQHQPAKGCIVLADPVKSNSALSPTNPDAEHPDANLFTEFHPYRFAQFEQRRVQSYDTFDKAVDTYFSSIEGQKLTMKSRAYEEAAAKKLDSIRQEQMGRIKGLEQAQVTNVHKANLIHQNQELVDQAIAVIRSAVASGMGWKDIEDLVAQERGHSNPVAQAISTLKLKTNRIVLALREQTPVAEDDQGSDTGFSSPLEDDLFASDDDEEDEAINGQQLHQSKRSSLPKPSSSHAESEMPPTLVEVDIYLTAFANAQRYFDVKKQSAVKHEKTVAVSSKALKSAERTIRQNLKETRVTASINKMRKPYWFERFQWFVSSEGYLVLAGRDMQQNELLVQKYLKKHDIYVHADMHGAASVIIKNHGIGEIPPSTLLQAGMMSVCQSKAWEAKIVTSAWWVRAHQVSKSAPSGEYLTTGSFMIRGKKTFLPPAQLVYGFGFLFRLEESCIGRHLQAQRRHQTLPTATATKVTPASNANSLSATGDTGDSLVLPSKDAAAFTQLQSKYNLDEVNENAKGDFDDEHSTESTPFDLESQFTGLRVGTSSSRHQVPNEALPIALPKAKPMSAKEKRTLKKLQKKGGVGDTSSTTNATVSSPITAKNQPPLKAMTTAAVADIATMPADTTTVPPKSPALAPLSPNRSPINMPSGESTQGPPTILIQSDQLPVALADAKDANDVAEIQQILKEENIVPLDPEENLSVLDTLTAQPFPDDILLFAVPVCAPYAALQKYKYRVKLTPGNLKKGKACKAALAVFLNAPGQGGSGGNSQQVDAITAREKELMKSVPDTDLIAHMLPKTKVSAPNLESVKKAKKKKK</sequence>